<dbReference type="InterPro" id="IPR006368">
    <property type="entry name" value="GDP_Man_deHydtase"/>
</dbReference>
<keyword evidence="8" id="KW-0521">NADP</keyword>
<dbReference type="InterPro" id="IPR016040">
    <property type="entry name" value="NAD(P)-bd_dom"/>
</dbReference>
<comment type="caution">
    <text evidence="8">Lacks conserved residue(s) required for the propagation of feature annotation.</text>
</comment>
<dbReference type="GO" id="GO:0070401">
    <property type="term" value="F:NADP+ binding"/>
    <property type="evidence" value="ECO:0007669"/>
    <property type="project" value="UniProtKB-UniRule"/>
</dbReference>
<gene>
    <name evidence="8" type="primary">gmd</name>
    <name evidence="10" type="ORF">HNQ71_001289</name>
</gene>
<reference evidence="10 11" key="1">
    <citation type="submission" date="2020-08" db="EMBL/GenBank/DDBJ databases">
        <title>Genomic Encyclopedia of Type Strains, Phase IV (KMG-IV): sequencing the most valuable type-strain genomes for metagenomic binning, comparative biology and taxonomic classification.</title>
        <authorList>
            <person name="Goeker M."/>
        </authorList>
    </citation>
    <scope>NUCLEOTIDE SEQUENCE [LARGE SCALE GENOMIC DNA]</scope>
    <source>
        <strain evidence="10 11">DSM 100039</strain>
    </source>
</reference>
<dbReference type="PANTHER" id="PTHR43715">
    <property type="entry name" value="GDP-MANNOSE 4,6-DEHYDRATASE"/>
    <property type="match status" value="1"/>
</dbReference>
<evidence type="ECO:0000256" key="6">
    <source>
        <dbReference type="ARBA" id="ARBA00023239"/>
    </source>
</evidence>
<evidence type="ECO:0000256" key="3">
    <source>
        <dbReference type="ARBA" id="ARBA00009263"/>
    </source>
</evidence>
<name>A0A841PJF2_9HYPH</name>
<feature type="domain" description="NAD(P)-binding" evidence="9">
    <location>
        <begin position="7"/>
        <end position="330"/>
    </location>
</feature>
<comment type="cofactor">
    <cofactor evidence="2 8">
        <name>NADP(+)</name>
        <dbReference type="ChEBI" id="CHEBI:58349"/>
    </cofactor>
</comment>
<comment type="function">
    <text evidence="7 8">Catalyzes the conversion of GDP-D-mannose to GDP-4-dehydro-6-deoxy-D-mannose.</text>
</comment>
<dbReference type="EC" id="4.2.1.47" evidence="4 8"/>
<dbReference type="HAMAP" id="MF_00955">
    <property type="entry name" value="GDP_Man_dehydratase"/>
    <property type="match status" value="1"/>
</dbReference>
<keyword evidence="6 8" id="KW-0456">Lyase</keyword>
<evidence type="ECO:0000256" key="1">
    <source>
        <dbReference type="ARBA" id="ARBA00000188"/>
    </source>
</evidence>
<dbReference type="Proteomes" id="UP000556329">
    <property type="component" value="Unassembled WGS sequence"/>
</dbReference>
<protein>
    <recommendedName>
        <fullName evidence="4 8">GDP-mannose 4,6-dehydratase</fullName>
        <ecNumber evidence="4 8">4.2.1.47</ecNumber>
    </recommendedName>
    <alternativeName>
        <fullName evidence="8">GDP-D-mannose dehydratase</fullName>
    </alternativeName>
</protein>
<keyword evidence="11" id="KW-1185">Reference proteome</keyword>
<proteinExistence type="inferred from homology"/>
<evidence type="ECO:0000313" key="11">
    <source>
        <dbReference type="Proteomes" id="UP000556329"/>
    </source>
</evidence>
<dbReference type="AlphaFoldDB" id="A0A841PJF2"/>
<evidence type="ECO:0000313" key="10">
    <source>
        <dbReference type="EMBL" id="MBB6408645.1"/>
    </source>
</evidence>
<dbReference type="FunFam" id="3.40.50.720:FF:000924">
    <property type="entry name" value="GDP-mannose 4,6 dehydratase"/>
    <property type="match status" value="1"/>
</dbReference>
<dbReference type="GO" id="GO:0042351">
    <property type="term" value="P:'de novo' GDP-L-fucose biosynthetic process"/>
    <property type="evidence" value="ECO:0007669"/>
    <property type="project" value="TreeGrafter"/>
</dbReference>
<dbReference type="RefSeq" id="WP_184871683.1">
    <property type="nucleotide sequence ID" value="NZ_JACHEF010000001.1"/>
</dbReference>
<comment type="caution">
    <text evidence="10">The sequence shown here is derived from an EMBL/GenBank/DDBJ whole genome shotgun (WGS) entry which is preliminary data.</text>
</comment>
<evidence type="ECO:0000259" key="9">
    <source>
        <dbReference type="Pfam" id="PF16363"/>
    </source>
</evidence>
<dbReference type="GO" id="GO:0008446">
    <property type="term" value="F:GDP-mannose 4,6-dehydratase activity"/>
    <property type="evidence" value="ECO:0007669"/>
    <property type="project" value="UniProtKB-UniRule"/>
</dbReference>
<accession>A0A841PJF2</accession>
<keyword evidence="5" id="KW-0536">Nodulation</keyword>
<evidence type="ECO:0000256" key="2">
    <source>
        <dbReference type="ARBA" id="ARBA00001937"/>
    </source>
</evidence>
<comment type="similarity">
    <text evidence="3 8">Belongs to the NAD(P)-dependent epimerase/dehydratase family. GDP-mannose 4,6-dehydratase subfamily.</text>
</comment>
<dbReference type="EMBL" id="JACHEF010000001">
    <property type="protein sequence ID" value="MBB6408645.1"/>
    <property type="molecule type" value="Genomic_DNA"/>
</dbReference>
<dbReference type="PANTHER" id="PTHR43715:SF1">
    <property type="entry name" value="GDP-MANNOSE 4,6 DEHYDRATASE"/>
    <property type="match status" value="1"/>
</dbReference>
<dbReference type="Gene3D" id="3.40.50.720">
    <property type="entry name" value="NAD(P)-binding Rossmann-like Domain"/>
    <property type="match status" value="1"/>
</dbReference>
<evidence type="ECO:0000256" key="5">
    <source>
        <dbReference type="ARBA" id="ARBA00022458"/>
    </source>
</evidence>
<sequence>MANKTALITGITGQDGAYLSKLLLDKGYRVVGSMRRTSGIGTWRLQDLQVLDEIEFTSMELTEDSNVRGVLEKIKPDEIYNLAAQSFVGDSFTQPIYTTQVTGIGALRLLEGVRTVVPTAKFYQASTSEMFGKVQQVPQSEKTAFYPRSPYGVAKLFAHWTVVNYREAYGLHCCSGILFNHESPLRGVEFLPRKVTLGMAKYALRGEGPLRVGNLEAKRDWGHARDYVDAMWRMLQTTPVMDFVVATGRTHTVRDFVEMAASACGISLDWQGTGHNEMAIDRATGNVVVSVDPAFYRPSEVDLLVGDPSLAKEVLDWSPTVRLEDLVSEMVEADMHRVSSNHVSGF</sequence>
<evidence type="ECO:0000256" key="4">
    <source>
        <dbReference type="ARBA" id="ARBA00011989"/>
    </source>
</evidence>
<evidence type="ECO:0000256" key="8">
    <source>
        <dbReference type="HAMAP-Rule" id="MF_00955"/>
    </source>
</evidence>
<dbReference type="SUPFAM" id="SSF51735">
    <property type="entry name" value="NAD(P)-binding Rossmann-fold domains"/>
    <property type="match status" value="1"/>
</dbReference>
<evidence type="ECO:0000256" key="7">
    <source>
        <dbReference type="ARBA" id="ARBA00059383"/>
    </source>
</evidence>
<dbReference type="InterPro" id="IPR036291">
    <property type="entry name" value="NAD(P)-bd_dom_sf"/>
</dbReference>
<dbReference type="CDD" id="cd05260">
    <property type="entry name" value="GDP_MD_SDR_e"/>
    <property type="match status" value="1"/>
</dbReference>
<dbReference type="Gene3D" id="3.90.25.10">
    <property type="entry name" value="UDP-galactose 4-epimerase, domain 1"/>
    <property type="match status" value="1"/>
</dbReference>
<dbReference type="Pfam" id="PF16363">
    <property type="entry name" value="GDP_Man_Dehyd"/>
    <property type="match status" value="1"/>
</dbReference>
<dbReference type="NCBIfam" id="TIGR01472">
    <property type="entry name" value="gmd"/>
    <property type="match status" value="1"/>
</dbReference>
<organism evidence="10 11">
    <name type="scientific">Mesorhizobium sangaii</name>
    <dbReference type="NCBI Taxonomy" id="505389"/>
    <lineage>
        <taxon>Bacteria</taxon>
        <taxon>Pseudomonadati</taxon>
        <taxon>Pseudomonadota</taxon>
        <taxon>Alphaproteobacteria</taxon>
        <taxon>Hyphomicrobiales</taxon>
        <taxon>Phyllobacteriaceae</taxon>
        <taxon>Mesorhizobium</taxon>
    </lineage>
</organism>
<comment type="catalytic activity">
    <reaction evidence="1 8">
        <text>GDP-alpha-D-mannose = GDP-4-dehydro-alpha-D-rhamnose + H2O</text>
        <dbReference type="Rhea" id="RHEA:23820"/>
        <dbReference type="ChEBI" id="CHEBI:15377"/>
        <dbReference type="ChEBI" id="CHEBI:57527"/>
        <dbReference type="ChEBI" id="CHEBI:57964"/>
        <dbReference type="EC" id="4.2.1.47"/>
    </reaction>
</comment>